<proteinExistence type="predicted"/>
<organism evidence="2">
    <name type="scientific">Ditylum brightwellii</name>
    <dbReference type="NCBI Taxonomy" id="49249"/>
    <lineage>
        <taxon>Eukaryota</taxon>
        <taxon>Sar</taxon>
        <taxon>Stramenopiles</taxon>
        <taxon>Ochrophyta</taxon>
        <taxon>Bacillariophyta</taxon>
        <taxon>Mediophyceae</taxon>
        <taxon>Lithodesmiophycidae</taxon>
        <taxon>Lithodesmiales</taxon>
        <taxon>Lithodesmiaceae</taxon>
        <taxon>Ditylum</taxon>
    </lineage>
</organism>
<keyword evidence="1" id="KW-0472">Membrane</keyword>
<evidence type="ECO:0000313" key="3">
    <source>
        <dbReference type="EMBL" id="CAE4611383.1"/>
    </source>
</evidence>
<protein>
    <submittedName>
        <fullName evidence="2">Uncharacterized protein</fullName>
    </submittedName>
</protein>
<keyword evidence="1" id="KW-1133">Transmembrane helix</keyword>
<evidence type="ECO:0000256" key="1">
    <source>
        <dbReference type="SAM" id="Phobius"/>
    </source>
</evidence>
<name>A0A6V2G058_9STRA</name>
<sequence>MPALVLHGYRTIIAGDDLGLLSVTFIAIRLTQIGLSIPTLLFLREKHPNTKALSKVCQTLGFGLSGVTEIWDELLYTYTLSTMIIALVSILLDIATVKTSYTGTLTCEVGHIEFLVVSATWRKHDRASHSRICLSMVLGER</sequence>
<keyword evidence="1" id="KW-0812">Transmembrane</keyword>
<dbReference type="EMBL" id="HBNS01021535">
    <property type="protein sequence ID" value="CAE4611383.1"/>
    <property type="molecule type" value="Transcribed_RNA"/>
</dbReference>
<feature type="transmembrane region" description="Helical" evidence="1">
    <location>
        <begin position="75"/>
        <end position="95"/>
    </location>
</feature>
<evidence type="ECO:0000313" key="2">
    <source>
        <dbReference type="EMBL" id="CAE4611381.1"/>
    </source>
</evidence>
<gene>
    <name evidence="2" type="ORF">DBRI00130_LOCUS17067</name>
    <name evidence="3" type="ORF">DBRI00130_LOCUS17068</name>
</gene>
<accession>A0A6V2G058</accession>
<dbReference type="EMBL" id="HBNS01021534">
    <property type="protein sequence ID" value="CAE4611381.1"/>
    <property type="molecule type" value="Transcribed_RNA"/>
</dbReference>
<dbReference type="AlphaFoldDB" id="A0A6V2G058"/>
<reference evidence="2" key="1">
    <citation type="submission" date="2021-01" db="EMBL/GenBank/DDBJ databases">
        <authorList>
            <person name="Corre E."/>
            <person name="Pelletier E."/>
            <person name="Niang G."/>
            <person name="Scheremetjew M."/>
            <person name="Finn R."/>
            <person name="Kale V."/>
            <person name="Holt S."/>
            <person name="Cochrane G."/>
            <person name="Meng A."/>
            <person name="Brown T."/>
            <person name="Cohen L."/>
        </authorList>
    </citation>
    <scope>NUCLEOTIDE SEQUENCE</scope>
    <source>
        <strain evidence="2">GSO104</strain>
    </source>
</reference>
<feature type="transmembrane region" description="Helical" evidence="1">
    <location>
        <begin position="20"/>
        <end position="43"/>
    </location>
</feature>